<evidence type="ECO:0000313" key="12">
    <source>
        <dbReference type="Proteomes" id="UP000070529"/>
    </source>
</evidence>
<keyword evidence="3" id="KW-0813">Transport</keyword>
<comment type="similarity">
    <text evidence="2">Belongs to the bacterial solute-binding protein 3 family.</text>
</comment>
<feature type="transmembrane region" description="Helical" evidence="8">
    <location>
        <begin position="470"/>
        <end position="493"/>
    </location>
</feature>
<dbReference type="Proteomes" id="UP000070529">
    <property type="component" value="Unassembled WGS sequence"/>
</dbReference>
<feature type="transmembrane region" description="Helical" evidence="8">
    <location>
        <begin position="356"/>
        <end position="376"/>
    </location>
</feature>
<feature type="transmembrane region" description="Helical" evidence="8">
    <location>
        <begin position="396"/>
        <end position="414"/>
    </location>
</feature>
<keyword evidence="4 8" id="KW-0812">Transmembrane</keyword>
<evidence type="ECO:0000259" key="10">
    <source>
        <dbReference type="SMART" id="SM00062"/>
    </source>
</evidence>
<dbReference type="InterPro" id="IPR035906">
    <property type="entry name" value="MetI-like_sf"/>
</dbReference>
<dbReference type="PANTHER" id="PTHR30085">
    <property type="entry name" value="AMINO ACID ABC TRANSPORTER PERMEASE"/>
    <property type="match status" value="1"/>
</dbReference>
<dbReference type="Pfam" id="PF00497">
    <property type="entry name" value="SBP_bac_3"/>
    <property type="match status" value="1"/>
</dbReference>
<dbReference type="Gene3D" id="3.40.190.10">
    <property type="entry name" value="Periplasmic binding protein-like II"/>
    <property type="match status" value="2"/>
</dbReference>
<dbReference type="AlphaFoldDB" id="A0A135IC59"/>
<keyword evidence="7 8" id="KW-0472">Membrane</keyword>
<dbReference type="InterPro" id="IPR051455">
    <property type="entry name" value="Bact_solute-bind_prot3"/>
</dbReference>
<dbReference type="InterPro" id="IPR018313">
    <property type="entry name" value="SBP_3_CS"/>
</dbReference>
<feature type="transmembrane region" description="Helical" evidence="8">
    <location>
        <begin position="435"/>
        <end position="458"/>
    </location>
</feature>
<evidence type="ECO:0000313" key="11">
    <source>
        <dbReference type="EMBL" id="KXF83053.1"/>
    </source>
</evidence>
<feature type="chain" id="PRO_5007465843" evidence="9">
    <location>
        <begin position="22"/>
        <end position="520"/>
    </location>
</feature>
<keyword evidence="5 9" id="KW-0732">Signal</keyword>
<evidence type="ECO:0000256" key="5">
    <source>
        <dbReference type="ARBA" id="ARBA00022729"/>
    </source>
</evidence>
<keyword evidence="6 8" id="KW-1133">Transmembrane helix</keyword>
<proteinExistence type="inferred from homology"/>
<dbReference type="GO" id="GO:0006865">
    <property type="term" value="P:amino acid transport"/>
    <property type="evidence" value="ECO:0007669"/>
    <property type="project" value="TreeGrafter"/>
</dbReference>
<dbReference type="InterPro" id="IPR001638">
    <property type="entry name" value="Solute-binding_3/MltF_N"/>
</dbReference>
<evidence type="ECO:0000256" key="1">
    <source>
        <dbReference type="ARBA" id="ARBA00004141"/>
    </source>
</evidence>
<dbReference type="Gene3D" id="1.10.3720.10">
    <property type="entry name" value="MetI-like"/>
    <property type="match status" value="1"/>
</dbReference>
<evidence type="ECO:0000256" key="6">
    <source>
        <dbReference type="ARBA" id="ARBA00022989"/>
    </source>
</evidence>
<dbReference type="EMBL" id="LNTY01000006">
    <property type="protein sequence ID" value="KXF83053.1"/>
    <property type="molecule type" value="Genomic_DNA"/>
</dbReference>
<sequence length="520" mass="58079">MKQFVVLLFSLLSLVSFNTVAQDLLSLIREKGTLVVGVKVDYPPWGFIDTDGKNSGFEIDLAEAIGKSMNVDVQFKAVSTANRFQKLNDGQVDLLIATVGDTIERRNKVNMVVPHYFRSGVTAISRKSYQIEGWEDLIGKPVCLTSGAYFNKALIRNYRIDPIILSNNRDLKIALLTNKCQAWAYDSGILFTISNQSAWRDYEIALETIMPIHWSFVTRNDADSKRLSDWLSRFLASRIRDGYVKNLAQKWSLPELDFLSQQHSNWNQIDAESKPICTIKDKANLANTFCFDSVLSLSKSDKAQAKLLDEFDTKLIAKSLIHTALFTAIVLVTASLLALLLSALTLKTPYWLGQSVFALTNVQSSIPPILMLYFTYFGAMASFQDHAQTWYASGTAIAWIILSLYTASGINNLVSTNRQSTSTLLQRISEQRLGIKSNLINLAKAAGMASVIATPNAVLVLNSVSSNSEYPFLLMTALAVFYYVEVLIFGYFIKLCLSILPENKSHPSLQIKEEKTHEPV</sequence>
<comment type="caution">
    <text evidence="11">The sequence shown here is derived from an EMBL/GenBank/DDBJ whole genome shotgun (WGS) entry which is preliminary data.</text>
</comment>
<evidence type="ECO:0000256" key="7">
    <source>
        <dbReference type="ARBA" id="ARBA00023136"/>
    </source>
</evidence>
<comment type="subcellular location">
    <subcellularLocation>
        <location evidence="1">Membrane</location>
        <topology evidence="1">Multi-pass membrane protein</topology>
    </subcellularLocation>
</comment>
<protein>
    <submittedName>
        <fullName evidence="11">Polar amino acid uptake family ABC transporter substrate-binding protein</fullName>
    </submittedName>
</protein>
<dbReference type="GO" id="GO:0016020">
    <property type="term" value="C:membrane"/>
    <property type="evidence" value="ECO:0007669"/>
    <property type="project" value="UniProtKB-SubCell"/>
</dbReference>
<evidence type="ECO:0000256" key="4">
    <source>
        <dbReference type="ARBA" id="ARBA00022692"/>
    </source>
</evidence>
<evidence type="ECO:0000256" key="2">
    <source>
        <dbReference type="ARBA" id="ARBA00010333"/>
    </source>
</evidence>
<dbReference type="PANTHER" id="PTHR30085:SF6">
    <property type="entry name" value="ABC TRANSPORTER GLUTAMINE-BINDING PROTEIN GLNH"/>
    <property type="match status" value="1"/>
</dbReference>
<dbReference type="STRING" id="294935.ATN88_04795"/>
<evidence type="ECO:0000256" key="8">
    <source>
        <dbReference type="SAM" id="Phobius"/>
    </source>
</evidence>
<evidence type="ECO:0000256" key="9">
    <source>
        <dbReference type="SAM" id="SignalP"/>
    </source>
</evidence>
<gene>
    <name evidence="11" type="ORF">ATN88_04795</name>
</gene>
<dbReference type="GO" id="GO:0030288">
    <property type="term" value="C:outer membrane-bounded periplasmic space"/>
    <property type="evidence" value="ECO:0007669"/>
    <property type="project" value="TreeGrafter"/>
</dbReference>
<evidence type="ECO:0000256" key="3">
    <source>
        <dbReference type="ARBA" id="ARBA00022448"/>
    </source>
</evidence>
<reference evidence="11 12" key="1">
    <citation type="submission" date="2015-11" db="EMBL/GenBank/DDBJ databases">
        <title>Genomic Taxonomy of the Vibrionaceae.</title>
        <authorList>
            <person name="Gomez-Gil B."/>
            <person name="Enciso-Ibarra J."/>
        </authorList>
    </citation>
    <scope>NUCLEOTIDE SEQUENCE [LARGE SCALE GENOMIC DNA]</scope>
    <source>
        <strain evidence="11 12">CAIM 912</strain>
    </source>
</reference>
<dbReference type="SUPFAM" id="SSF53850">
    <property type="entry name" value="Periplasmic binding protein-like II"/>
    <property type="match status" value="1"/>
</dbReference>
<dbReference type="PROSITE" id="PS01039">
    <property type="entry name" value="SBP_BACTERIAL_3"/>
    <property type="match status" value="1"/>
</dbReference>
<dbReference type="GO" id="GO:0005576">
    <property type="term" value="C:extracellular region"/>
    <property type="evidence" value="ECO:0007669"/>
    <property type="project" value="TreeGrafter"/>
</dbReference>
<keyword evidence="12" id="KW-1185">Reference proteome</keyword>
<accession>A0A135IC59</accession>
<feature type="transmembrane region" description="Helical" evidence="8">
    <location>
        <begin position="320"/>
        <end position="344"/>
    </location>
</feature>
<feature type="domain" description="Solute-binding protein family 3/N-terminal" evidence="10">
    <location>
        <begin position="33"/>
        <end position="255"/>
    </location>
</feature>
<feature type="signal peptide" evidence="9">
    <location>
        <begin position="1"/>
        <end position="21"/>
    </location>
</feature>
<name>A0A135IC59_9GAMM</name>
<organism evidence="11 12">
    <name type="scientific">Enterovibrio coralii</name>
    <dbReference type="NCBI Taxonomy" id="294935"/>
    <lineage>
        <taxon>Bacteria</taxon>
        <taxon>Pseudomonadati</taxon>
        <taxon>Pseudomonadota</taxon>
        <taxon>Gammaproteobacteria</taxon>
        <taxon>Vibrionales</taxon>
        <taxon>Vibrionaceae</taxon>
        <taxon>Enterovibrio</taxon>
    </lineage>
</organism>
<dbReference type="SMART" id="SM00062">
    <property type="entry name" value="PBPb"/>
    <property type="match status" value="1"/>
</dbReference>